<gene>
    <name evidence="2" type="ORF">SLS62_000265</name>
</gene>
<protein>
    <submittedName>
        <fullName evidence="2">Uncharacterized protein</fullName>
    </submittedName>
</protein>
<evidence type="ECO:0000313" key="2">
    <source>
        <dbReference type="EMBL" id="KAK7757887.1"/>
    </source>
</evidence>
<evidence type="ECO:0000313" key="3">
    <source>
        <dbReference type="Proteomes" id="UP001320420"/>
    </source>
</evidence>
<proteinExistence type="predicted"/>
<sequence length="412" mass="44258">MPPINHAAVSAGLIAVSVAVAAAIAVYESPELQRMAHDLRRRIAIAFHAFGDSISPQDRENLFNRPEDAEGFLESRGLGAGAEPGVDADAETRRRQREELMYWNAIKEEKNREKTRSGSGSETMQEKEQLNEKEPPRRGSSGSTFDDFLRQDDGGEKGSYVFHSGAEVRENNNNDEGLLRRRGMGGSRNLGYSNPFTDGHEIDSDIAFENSLMDPEKDEVMSDIYSATDLSFQRNTASRTLSPQQPQPPVLAMPSLIDLETPAPASAPQQPEAAPASSRTASERELGPDEFMTAGQDDDRHDATYSSIQAWAQNSNASFYSPLPVSPMGPMSEPELVSEGMLTPTGSDSASLAGSGEDVGAGAGGDDAASSRFYDVMSDDEGTGMMTPASWTEVGSVVSESDAGDAIRAHAQ</sequence>
<keyword evidence="3" id="KW-1185">Reference proteome</keyword>
<feature type="compositionally biased region" description="Basic and acidic residues" evidence="1">
    <location>
        <begin position="147"/>
        <end position="156"/>
    </location>
</feature>
<reference evidence="2 3" key="1">
    <citation type="submission" date="2024-02" db="EMBL/GenBank/DDBJ databases">
        <title>De novo assembly and annotation of 12 fungi associated with fruit tree decline syndrome in Ontario, Canada.</title>
        <authorList>
            <person name="Sulman M."/>
            <person name="Ellouze W."/>
            <person name="Ilyukhin E."/>
        </authorList>
    </citation>
    <scope>NUCLEOTIDE SEQUENCE [LARGE SCALE GENOMIC DNA]</scope>
    <source>
        <strain evidence="2 3">M11/M66-122</strain>
    </source>
</reference>
<dbReference type="Proteomes" id="UP001320420">
    <property type="component" value="Unassembled WGS sequence"/>
</dbReference>
<accession>A0AAN9V2I7</accession>
<name>A0AAN9V2I7_9PEZI</name>
<feature type="region of interest" description="Disordered" evidence="1">
    <location>
        <begin position="261"/>
        <end position="304"/>
    </location>
</feature>
<evidence type="ECO:0000256" key="1">
    <source>
        <dbReference type="SAM" id="MobiDB-lite"/>
    </source>
</evidence>
<dbReference type="EMBL" id="JAKJXP020000001">
    <property type="protein sequence ID" value="KAK7757887.1"/>
    <property type="molecule type" value="Genomic_DNA"/>
</dbReference>
<feature type="region of interest" description="Disordered" evidence="1">
    <location>
        <begin position="330"/>
        <end position="412"/>
    </location>
</feature>
<feature type="compositionally biased region" description="Basic and acidic residues" evidence="1">
    <location>
        <begin position="90"/>
        <end position="116"/>
    </location>
</feature>
<dbReference type="AlphaFoldDB" id="A0AAN9V2I7"/>
<organism evidence="2 3">
    <name type="scientific">Diatrype stigma</name>
    <dbReference type="NCBI Taxonomy" id="117547"/>
    <lineage>
        <taxon>Eukaryota</taxon>
        <taxon>Fungi</taxon>
        <taxon>Dikarya</taxon>
        <taxon>Ascomycota</taxon>
        <taxon>Pezizomycotina</taxon>
        <taxon>Sordariomycetes</taxon>
        <taxon>Xylariomycetidae</taxon>
        <taxon>Xylariales</taxon>
        <taxon>Diatrypaceae</taxon>
        <taxon>Diatrype</taxon>
    </lineage>
</organism>
<feature type="region of interest" description="Disordered" evidence="1">
    <location>
        <begin position="73"/>
        <end position="200"/>
    </location>
</feature>
<feature type="compositionally biased region" description="Basic and acidic residues" evidence="1">
    <location>
        <begin position="124"/>
        <end position="137"/>
    </location>
</feature>
<comment type="caution">
    <text evidence="2">The sequence shown here is derived from an EMBL/GenBank/DDBJ whole genome shotgun (WGS) entry which is preliminary data.</text>
</comment>
<feature type="compositionally biased region" description="Low complexity" evidence="1">
    <location>
        <begin position="262"/>
        <end position="278"/>
    </location>
</feature>